<dbReference type="RefSeq" id="WP_243735703.1">
    <property type="nucleotide sequence ID" value="NZ_SNYW01000014.1"/>
</dbReference>
<keyword evidence="7" id="KW-0472">Membrane</keyword>
<dbReference type="InterPro" id="IPR051684">
    <property type="entry name" value="Electron_Trans/Redox"/>
</dbReference>
<gene>
    <name evidence="9" type="ORF">A8950_3707</name>
</gene>
<comment type="caution">
    <text evidence="9">The sequence shown here is derived from an EMBL/GenBank/DDBJ whole genome shotgun (WGS) entry which is preliminary data.</text>
</comment>
<dbReference type="InterPro" id="IPR014116">
    <property type="entry name" value="Cyt_c_oxidase_cbb3_FixG"/>
</dbReference>
<keyword evidence="4" id="KW-0249">Electron transport</keyword>
<evidence type="ECO:0000256" key="5">
    <source>
        <dbReference type="ARBA" id="ARBA00023004"/>
    </source>
</evidence>
<dbReference type="NCBIfam" id="TIGR02745">
    <property type="entry name" value="ccoG_rdxA_fixG"/>
    <property type="match status" value="1"/>
</dbReference>
<keyword evidence="3" id="KW-0479">Metal-binding</keyword>
<dbReference type="Pfam" id="PF13746">
    <property type="entry name" value="Fer4_18"/>
    <property type="match status" value="1"/>
</dbReference>
<reference evidence="9 10" key="1">
    <citation type="submission" date="2019-03" db="EMBL/GenBank/DDBJ databases">
        <title>Genomic Encyclopedia of Type Strains, Phase III (KMG-III): the genomes of soil and plant-associated and newly described type strains.</title>
        <authorList>
            <person name="Whitman W."/>
        </authorList>
    </citation>
    <scope>NUCLEOTIDE SEQUENCE [LARGE SCALE GENOMIC DNA]</scope>
    <source>
        <strain evidence="9 10">CGMCC 1.7660</strain>
    </source>
</reference>
<keyword evidence="10" id="KW-1185">Reference proteome</keyword>
<dbReference type="EMBL" id="SNYW01000014">
    <property type="protein sequence ID" value="TDQ77555.1"/>
    <property type="molecule type" value="Genomic_DNA"/>
</dbReference>
<evidence type="ECO:0000256" key="7">
    <source>
        <dbReference type="SAM" id="Phobius"/>
    </source>
</evidence>
<feature type="transmembrane region" description="Helical" evidence="7">
    <location>
        <begin position="190"/>
        <end position="207"/>
    </location>
</feature>
<evidence type="ECO:0000256" key="6">
    <source>
        <dbReference type="ARBA" id="ARBA00023014"/>
    </source>
</evidence>
<dbReference type="Gene3D" id="2.60.40.10">
    <property type="entry name" value="Immunoglobulins"/>
    <property type="match status" value="1"/>
</dbReference>
<protein>
    <submittedName>
        <fullName evidence="9">Cytochrome c oxidase accessory protein FixG</fullName>
    </submittedName>
</protein>
<dbReference type="Pfam" id="PF11614">
    <property type="entry name" value="FixG_C"/>
    <property type="match status" value="1"/>
</dbReference>
<keyword evidence="5" id="KW-0408">Iron</keyword>
<evidence type="ECO:0000313" key="9">
    <source>
        <dbReference type="EMBL" id="TDQ77555.1"/>
    </source>
</evidence>
<dbReference type="GO" id="GO:0051539">
    <property type="term" value="F:4 iron, 4 sulfur cluster binding"/>
    <property type="evidence" value="ECO:0007669"/>
    <property type="project" value="UniProtKB-KW"/>
</dbReference>
<dbReference type="GO" id="GO:0005886">
    <property type="term" value="C:plasma membrane"/>
    <property type="evidence" value="ECO:0007669"/>
    <property type="project" value="TreeGrafter"/>
</dbReference>
<dbReference type="PROSITE" id="PS00198">
    <property type="entry name" value="4FE4S_FER_1"/>
    <property type="match status" value="1"/>
</dbReference>
<dbReference type="InterPro" id="IPR017900">
    <property type="entry name" value="4Fe4S_Fe_S_CS"/>
</dbReference>
<dbReference type="PANTHER" id="PTHR30176:SF3">
    <property type="entry name" value="FERREDOXIN-TYPE PROTEIN NAPH"/>
    <property type="match status" value="1"/>
</dbReference>
<keyword evidence="6" id="KW-0411">Iron-sulfur</keyword>
<keyword evidence="7" id="KW-1133">Transmembrane helix</keyword>
<dbReference type="PANTHER" id="PTHR30176">
    <property type="entry name" value="FERREDOXIN-TYPE PROTEIN NAPH"/>
    <property type="match status" value="1"/>
</dbReference>
<evidence type="ECO:0000256" key="2">
    <source>
        <dbReference type="ARBA" id="ARBA00022485"/>
    </source>
</evidence>
<evidence type="ECO:0000256" key="4">
    <source>
        <dbReference type="ARBA" id="ARBA00022982"/>
    </source>
</evidence>
<organism evidence="9 10">
    <name type="scientific">Dongia mobilis</name>
    <dbReference type="NCBI Taxonomy" id="578943"/>
    <lineage>
        <taxon>Bacteria</taxon>
        <taxon>Pseudomonadati</taxon>
        <taxon>Pseudomonadota</taxon>
        <taxon>Alphaproteobacteria</taxon>
        <taxon>Rhodospirillales</taxon>
        <taxon>Dongiaceae</taxon>
        <taxon>Dongia</taxon>
    </lineage>
</organism>
<dbReference type="PROSITE" id="PS51379">
    <property type="entry name" value="4FE4S_FER_2"/>
    <property type="match status" value="2"/>
</dbReference>
<dbReference type="Gene3D" id="3.30.70.20">
    <property type="match status" value="1"/>
</dbReference>
<dbReference type="GO" id="GO:0046872">
    <property type="term" value="F:metal ion binding"/>
    <property type="evidence" value="ECO:0007669"/>
    <property type="project" value="UniProtKB-KW"/>
</dbReference>
<dbReference type="Pfam" id="PF12801">
    <property type="entry name" value="Fer4_5"/>
    <property type="match status" value="1"/>
</dbReference>
<dbReference type="AlphaFoldDB" id="A0A4R6WH09"/>
<feature type="domain" description="4Fe-4S ferredoxin-type" evidence="8">
    <location>
        <begin position="283"/>
        <end position="303"/>
    </location>
</feature>
<evidence type="ECO:0000256" key="1">
    <source>
        <dbReference type="ARBA" id="ARBA00022448"/>
    </source>
</evidence>
<dbReference type="SUPFAM" id="SSF54862">
    <property type="entry name" value="4Fe-4S ferredoxins"/>
    <property type="match status" value="1"/>
</dbReference>
<feature type="transmembrane region" description="Helical" evidence="7">
    <location>
        <begin position="79"/>
        <end position="100"/>
    </location>
</feature>
<keyword evidence="1" id="KW-0813">Transport</keyword>
<dbReference type="InterPro" id="IPR017896">
    <property type="entry name" value="4Fe4S_Fe-S-bd"/>
</dbReference>
<feature type="transmembrane region" description="Helical" evidence="7">
    <location>
        <begin position="153"/>
        <end position="170"/>
    </location>
</feature>
<keyword evidence="2" id="KW-0004">4Fe-4S</keyword>
<dbReference type="InterPro" id="IPR032879">
    <property type="entry name" value="FixG_C"/>
</dbReference>
<feature type="transmembrane region" description="Helical" evidence="7">
    <location>
        <begin position="334"/>
        <end position="352"/>
    </location>
</feature>
<proteinExistence type="predicted"/>
<evidence type="ECO:0000259" key="8">
    <source>
        <dbReference type="PROSITE" id="PS51379"/>
    </source>
</evidence>
<sequence length="469" mass="52193">MLAGGSKLYADHVKVYPQRIWGKFRSIKWAILAMLLLIYYLVPWIRWDRGPDAPDQAVLIDMAGRRAYFFWIEIWPQEVYYLAGLLILGAFGLFFATSLLGRVWCGFTCPQTVWTDLFMQVERWVEGDRNARIKLDGEPVSLGKSVRKLTKHGIWLLIALATGGAWAMYFDDAPTLLRNFFTGQAGELQYVFVGLFTATTYILAGWAREQVCIYMCPWPRFQAAMFDEHTMLVTYEEWRGEPRGPLKRAAAEDKPQGDCIDCGLCVRVCPTGVDIRQGQQLACIGCGLCVDACNSVMAKINRPLELITYDALSAQADRAAGRPPKRRFIRPRTVVYFVMILAVGIGMLATLSQRARLDVSLLADRAPLFVRLKDGGIQNGYTLKILNMLREPGTFSLEVEGLPGIETRLIGADSSRIAVAPDDVGTFRLLLLVPKGAAPSGSSPITVRVTNLANGEVSIHDATFNAPQQ</sequence>
<feature type="transmembrane region" description="Helical" evidence="7">
    <location>
        <begin position="29"/>
        <end position="47"/>
    </location>
</feature>
<evidence type="ECO:0000313" key="10">
    <source>
        <dbReference type="Proteomes" id="UP000295783"/>
    </source>
</evidence>
<dbReference type="Proteomes" id="UP000295783">
    <property type="component" value="Unassembled WGS sequence"/>
</dbReference>
<dbReference type="InterPro" id="IPR013783">
    <property type="entry name" value="Ig-like_fold"/>
</dbReference>
<feature type="domain" description="4Fe-4S ferredoxin-type" evidence="8">
    <location>
        <begin position="248"/>
        <end position="279"/>
    </location>
</feature>
<accession>A0A4R6WH09</accession>
<evidence type="ECO:0000256" key="3">
    <source>
        <dbReference type="ARBA" id="ARBA00022723"/>
    </source>
</evidence>
<name>A0A4R6WH09_9PROT</name>
<keyword evidence="7" id="KW-0812">Transmembrane</keyword>